<dbReference type="Pfam" id="PF09079">
    <property type="entry name" value="WHD_Cdc6"/>
    <property type="match status" value="1"/>
</dbReference>
<evidence type="ECO:0000313" key="13">
    <source>
        <dbReference type="EMBL" id="PIY99998.1"/>
    </source>
</evidence>
<dbReference type="InterPro" id="IPR027417">
    <property type="entry name" value="P-loop_NTPase"/>
</dbReference>
<accession>A0A2H9M2S3</accession>
<dbReference type="CDD" id="cd00009">
    <property type="entry name" value="AAA"/>
    <property type="match status" value="1"/>
</dbReference>
<dbReference type="Gene3D" id="1.10.10.10">
    <property type="entry name" value="Winged helix-like DNA-binding domain superfamily/Winged helix DNA-binding domain"/>
    <property type="match status" value="1"/>
</dbReference>
<dbReference type="Pfam" id="PF22703">
    <property type="entry name" value="Cdc6_lid"/>
    <property type="match status" value="1"/>
</dbReference>
<dbReference type="EMBL" id="PFMG01000015">
    <property type="protein sequence ID" value="PIY99998.1"/>
    <property type="molecule type" value="Genomic_DNA"/>
</dbReference>
<dbReference type="InterPro" id="IPR036388">
    <property type="entry name" value="WH-like_DNA-bd_sf"/>
</dbReference>
<reference evidence="16 17" key="1">
    <citation type="submission" date="2017-09" db="EMBL/GenBank/DDBJ databases">
        <title>Depth-based differentiation of microbial function through sediment-hosted aquifers and enrichment of novel symbionts in the deep terrestrial subsurface.</title>
        <authorList>
            <person name="Probst A.J."/>
            <person name="Ladd B."/>
            <person name="Jarett J.K."/>
            <person name="Geller-Mcgrath D.E."/>
            <person name="Sieber C.M.K."/>
            <person name="Emerson J.B."/>
            <person name="Anantharaman K."/>
            <person name="Thomas B.C."/>
            <person name="Malmstrom R."/>
            <person name="Stieglmeier M."/>
            <person name="Klingl A."/>
            <person name="Woyke T."/>
            <person name="Ryan C.M."/>
            <person name="Banfield J.F."/>
        </authorList>
    </citation>
    <scope>NUCLEOTIDE SEQUENCE [LARGE SCALE GENOMIC DNA]</scope>
</reference>
<evidence type="ECO:0000313" key="11">
    <source>
        <dbReference type="EMBL" id="PIV89620.1"/>
    </source>
</evidence>
<keyword evidence="8" id="KW-0132">Cell division</keyword>
<evidence type="ECO:0000313" key="10">
    <source>
        <dbReference type="EMBL" id="PIV46456.1"/>
    </source>
</evidence>
<dbReference type="CDD" id="cd18139">
    <property type="entry name" value="HLD_clamp_RarA"/>
    <property type="match status" value="1"/>
</dbReference>
<evidence type="ECO:0000259" key="7">
    <source>
        <dbReference type="SMART" id="SM01074"/>
    </source>
</evidence>
<reference evidence="8 18" key="2">
    <citation type="submission" date="2017-09" db="EMBL/GenBank/DDBJ databases">
        <title>Depth-based differentiation of microbial function through sediment-hosted aquifers and enrichment of novel symbionts in the deep terrestrial subsurface.</title>
        <authorList>
            <person name="Probst A.J."/>
            <person name="Ladd B."/>
            <person name="Jarett J.K."/>
            <person name="Geller-Mcgrath D.E."/>
            <person name="Sieber C.M."/>
            <person name="Emerson J.B."/>
            <person name="Anantharaman K."/>
            <person name="Thomas B.C."/>
            <person name="Malmstrom R."/>
            <person name="Stieglmeier M."/>
            <person name="Klingl A."/>
            <person name="Woyke T."/>
            <person name="Ryan C.M."/>
            <person name="Banfield J.F."/>
        </authorList>
    </citation>
    <scope>NUCLEOTIDE SEQUENCE [LARGE SCALE GENOMIC DNA]</scope>
    <source>
        <strain evidence="10">CG02_land_8_20_14_3_00_31_209</strain>
        <strain evidence="9">CG03_land_8_20_14_0_80_31_114</strain>
        <strain evidence="11">CG17_big_fil_post_rev_8_21_14_2_50_31_73</strain>
        <strain evidence="8">CG18_big_fil_WC_8_21_14_2_50_31_19</strain>
        <strain evidence="13">CG_4_10_14_0_8_um_filter_31_133</strain>
        <strain evidence="12">CG_4_8_14_3_um_filter</strain>
        <strain evidence="15">CG_4_9_14_0_8_um_filter_31_21</strain>
        <strain evidence="14">CG_4_9_14_3_um_filter_31_125</strain>
    </source>
</reference>
<evidence type="ECO:0000256" key="1">
    <source>
        <dbReference type="ARBA" id="ARBA00006184"/>
    </source>
</evidence>
<dbReference type="SMART" id="SM01074">
    <property type="entry name" value="Cdc6_C"/>
    <property type="match status" value="1"/>
</dbReference>
<dbReference type="InterPro" id="IPR003593">
    <property type="entry name" value="AAA+_ATPase"/>
</dbReference>
<accession>A0A2H9RDD3</accession>
<gene>
    <name evidence="15" type="ORF">CO072_02180</name>
    <name evidence="14" type="ORF">CO124_00160</name>
    <name evidence="10" type="ORF">COS22_01310</name>
    <name evidence="9" type="ORF">COS45_00065</name>
    <name evidence="11" type="ORF">COW47_01805</name>
    <name evidence="8" type="ORF">COW69_00240</name>
    <name evidence="13" type="ORF">COY63_00550</name>
    <name evidence="12" type="ORF">COZ66_00760</name>
</gene>
<evidence type="ECO:0000259" key="6">
    <source>
        <dbReference type="SMART" id="SM00382"/>
    </source>
</evidence>
<dbReference type="InterPro" id="IPR050311">
    <property type="entry name" value="ORC1/CDC6"/>
</dbReference>
<keyword evidence="4 5" id="KW-0067">ATP-binding</keyword>
<keyword evidence="8" id="KW-0131">Cell cycle</keyword>
<dbReference type="CDD" id="cd08768">
    <property type="entry name" value="Cdc6_C"/>
    <property type="match status" value="1"/>
</dbReference>
<accession>A0A2H9P912</accession>
<dbReference type="SMART" id="SM00382">
    <property type="entry name" value="AAA"/>
    <property type="match status" value="1"/>
</dbReference>
<dbReference type="InterPro" id="IPR036390">
    <property type="entry name" value="WH_DNA-bd_sf"/>
</dbReference>
<accession>A0A2H9N311</accession>
<dbReference type="EMBL" id="PCUF01000001">
    <property type="protein sequence ID" value="PIN66808.1"/>
    <property type="molecule type" value="Genomic_DNA"/>
</dbReference>
<dbReference type="FunFam" id="1.10.8.60:FF:000073">
    <property type="entry name" value="ORC1-type DNA replication protein"/>
    <property type="match status" value="1"/>
</dbReference>
<dbReference type="Proteomes" id="UP000228888">
    <property type="component" value="Unassembled WGS sequence"/>
</dbReference>
<dbReference type="SUPFAM" id="SSF46785">
    <property type="entry name" value="Winged helix' DNA-binding domain"/>
    <property type="match status" value="1"/>
</dbReference>
<feature type="binding site" evidence="5">
    <location>
        <position position="231"/>
    </location>
    <ligand>
        <name>ATP</name>
        <dbReference type="ChEBI" id="CHEBI:30616"/>
    </ligand>
</feature>
<dbReference type="Proteomes" id="UP000230477">
    <property type="component" value="Unassembled WGS sequence"/>
</dbReference>
<evidence type="ECO:0000313" key="9">
    <source>
        <dbReference type="EMBL" id="PIV13936.1"/>
    </source>
</evidence>
<dbReference type="Proteomes" id="UP000231449">
    <property type="component" value="Unassembled WGS sequence"/>
</dbReference>
<accession>A0A2H9M816</accession>
<dbReference type="InterPro" id="IPR049945">
    <property type="entry name" value="AAA_22"/>
</dbReference>
<dbReference type="InterPro" id="IPR015163">
    <property type="entry name" value="Cdc6_C"/>
</dbReference>
<dbReference type="EMBL" id="PFSX01000057">
    <property type="protein sequence ID" value="PJC01154.1"/>
    <property type="molecule type" value="Genomic_DNA"/>
</dbReference>
<protein>
    <recommendedName>
        <fullName evidence="5">ORC1-type DNA replication protein</fullName>
    </recommendedName>
</protein>
<keyword evidence="3 5" id="KW-0547">Nucleotide-binding</keyword>
<comment type="function">
    <text evidence="5">Involved in regulation of DNA replication.</text>
</comment>
<dbReference type="Proteomes" id="UP000229789">
    <property type="component" value="Unassembled WGS sequence"/>
</dbReference>
<dbReference type="EMBL" id="PETW01000024">
    <property type="protein sequence ID" value="PIV46456.1"/>
    <property type="molecule type" value="Genomic_DNA"/>
</dbReference>
<evidence type="ECO:0000313" key="8">
    <source>
        <dbReference type="EMBL" id="PIN66808.1"/>
    </source>
</evidence>
<dbReference type="EMBL" id="PFUW01000003">
    <property type="protein sequence ID" value="PJB04503.1"/>
    <property type="molecule type" value="Genomic_DNA"/>
</dbReference>
<evidence type="ECO:0000313" key="15">
    <source>
        <dbReference type="EMBL" id="PJC01154.1"/>
    </source>
</evidence>
<dbReference type="HAMAP" id="MF_01407">
    <property type="entry name" value="ORC1_type_DNA_replic_protein"/>
    <property type="match status" value="1"/>
</dbReference>
<dbReference type="InterPro" id="IPR014277">
    <property type="entry name" value="Orc1/Cdc6_arc"/>
</dbReference>
<dbReference type="EMBL" id="PEUT01000001">
    <property type="protein sequence ID" value="PIV13936.1"/>
    <property type="molecule type" value="Genomic_DNA"/>
</dbReference>
<evidence type="ECO:0000313" key="16">
    <source>
        <dbReference type="Proteomes" id="UP000228874"/>
    </source>
</evidence>
<dbReference type="Proteomes" id="UP000231232">
    <property type="component" value="Unassembled WGS sequence"/>
</dbReference>
<dbReference type="PANTHER" id="PTHR10763">
    <property type="entry name" value="CELL DIVISION CONTROL PROTEIN 6-RELATED"/>
    <property type="match status" value="1"/>
</dbReference>
<dbReference type="SUPFAM" id="SSF52540">
    <property type="entry name" value="P-loop containing nucleoside triphosphate hydrolases"/>
    <property type="match status" value="1"/>
</dbReference>
<evidence type="ECO:0000256" key="2">
    <source>
        <dbReference type="ARBA" id="ARBA00022705"/>
    </source>
</evidence>
<evidence type="ECO:0000313" key="12">
    <source>
        <dbReference type="EMBL" id="PIX28180.1"/>
    </source>
</evidence>
<name>A0A2G9LJR9_HUBC1</name>
<dbReference type="EMBL" id="PFFF01000041">
    <property type="protein sequence ID" value="PIV89620.1"/>
    <property type="molecule type" value="Genomic_DNA"/>
</dbReference>
<sequence>MPEKNIQEILQSIVNQKSKIFKNKKILSLDYIPEQILHRQKQIEEITKILSPIFREEPTSNIFIYGKPGTGKTTTINYIIKEIKYFLDKQENKNLQQKIKIIYLNCKEGHVSDTEYRLISTTCSYFGKQIPAGLSIKNIYDEFFRVVDYQKANIILVLDEIDNIVSKNSDDFLYNLARKRFKNINLTLIGISNNINFIELLDPRIKSALNQEEFIFPPYNAEELLDILKQRSDNAFEKSVVSEGVLEKVAGIIAQQNGDMRRAINLLRVVGELAERNNLNKLSLELVEEAEKKLEENIMLEMIYSQPLHSKIILYSVLQNTIKTKTTTTGKVYEQYEQLCKTTKQKPLTSRRVTDFVVELDMLGLISTNIASYGRYGRTRELSINYPKQIRDQITTYLRGVIFR</sequence>
<dbReference type="Pfam" id="PF13401">
    <property type="entry name" value="AAA_22"/>
    <property type="match status" value="1"/>
</dbReference>
<evidence type="ECO:0000256" key="3">
    <source>
        <dbReference type="ARBA" id="ARBA00022741"/>
    </source>
</evidence>
<dbReference type="GO" id="GO:0005524">
    <property type="term" value="F:ATP binding"/>
    <property type="evidence" value="ECO:0007669"/>
    <property type="project" value="UniProtKB-UniRule"/>
</dbReference>
<dbReference type="GO" id="GO:0051301">
    <property type="term" value="P:cell division"/>
    <property type="evidence" value="ECO:0007669"/>
    <property type="project" value="UniProtKB-KW"/>
</dbReference>
<feature type="domain" description="Cdc6 C-terminal" evidence="7">
    <location>
        <begin position="314"/>
        <end position="394"/>
    </location>
</feature>
<comment type="caution">
    <text evidence="8">The sequence shown here is derived from an EMBL/GenBank/DDBJ whole genome shotgun (WGS) entry which is preliminary data.</text>
</comment>
<dbReference type="EMBL" id="PFIH01000021">
    <property type="protein sequence ID" value="PIX28180.1"/>
    <property type="molecule type" value="Genomic_DNA"/>
</dbReference>
<proteinExistence type="inferred from homology"/>
<evidence type="ECO:0000256" key="5">
    <source>
        <dbReference type="HAMAP-Rule" id="MF_01407"/>
    </source>
</evidence>
<evidence type="ECO:0000313" key="18">
    <source>
        <dbReference type="Proteomes" id="UP000229789"/>
    </source>
</evidence>
<accession>A0A2H9MM83</accession>
<dbReference type="Gene3D" id="3.40.50.300">
    <property type="entry name" value="P-loop containing nucleotide triphosphate hydrolases"/>
    <property type="match status" value="1"/>
</dbReference>
<keyword evidence="2 5" id="KW-0235">DNA replication</keyword>
<dbReference type="NCBIfam" id="TIGR02928">
    <property type="entry name" value="orc1/cdc6 family replication initiation protein"/>
    <property type="match status" value="1"/>
</dbReference>
<accession>A0A2H9QSW4</accession>
<dbReference type="Proteomes" id="UP000230713">
    <property type="component" value="Unassembled WGS sequence"/>
</dbReference>
<accession>A0A2G9LJR9</accession>
<dbReference type="InterPro" id="IPR055237">
    <property type="entry name" value="Cdc6_lid"/>
</dbReference>
<dbReference type="Proteomes" id="UP000228989">
    <property type="component" value="Unassembled WGS sequence"/>
</dbReference>
<evidence type="ECO:0000313" key="14">
    <source>
        <dbReference type="EMBL" id="PJB04503.1"/>
    </source>
</evidence>
<dbReference type="GO" id="GO:0016887">
    <property type="term" value="F:ATP hydrolysis activity"/>
    <property type="evidence" value="ECO:0007669"/>
    <property type="project" value="InterPro"/>
</dbReference>
<feature type="binding site" evidence="5">
    <location>
        <position position="219"/>
    </location>
    <ligand>
        <name>ATP</name>
        <dbReference type="ChEBI" id="CHEBI:30616"/>
    </ligand>
</feature>
<dbReference type="PANTHER" id="PTHR10763:SF26">
    <property type="entry name" value="CELL DIVISION CONTROL PROTEIN 6 HOMOLOG"/>
    <property type="match status" value="1"/>
</dbReference>
<dbReference type="Gene3D" id="1.10.8.60">
    <property type="match status" value="1"/>
</dbReference>
<organism evidence="8 18">
    <name type="scientific">Huberarchaeum crystalense</name>
    <dbReference type="NCBI Taxonomy" id="2014257"/>
    <lineage>
        <taxon>Archaea</taxon>
        <taxon>Candidatus Huberarchaeota</taxon>
        <taxon>Candidatus Huberarchaeia</taxon>
        <taxon>Candidatus Huberarchaeales</taxon>
        <taxon>Candidatus Huberarchaeaceae</taxon>
        <taxon>Candidatus Huberarchaeum</taxon>
    </lineage>
</organism>
<dbReference type="GO" id="GO:0006260">
    <property type="term" value="P:DNA replication"/>
    <property type="evidence" value="ECO:0007669"/>
    <property type="project" value="UniProtKB-UniRule"/>
</dbReference>
<evidence type="ECO:0000313" key="17">
    <source>
        <dbReference type="Proteomes" id="UP000228888"/>
    </source>
</evidence>
<comment type="similarity">
    <text evidence="1 5">Belongs to the CDC6/cdc18 family.</text>
</comment>
<dbReference type="AlphaFoldDB" id="A0A2G9LJR9"/>
<feature type="domain" description="AAA+ ATPase" evidence="6">
    <location>
        <begin position="58"/>
        <end position="220"/>
    </location>
</feature>
<feature type="binding site" evidence="5">
    <location>
        <begin position="70"/>
        <end position="74"/>
    </location>
    <ligand>
        <name>ATP</name>
        <dbReference type="ChEBI" id="CHEBI:30616"/>
    </ligand>
</feature>
<evidence type="ECO:0000256" key="4">
    <source>
        <dbReference type="ARBA" id="ARBA00022840"/>
    </source>
</evidence>
<dbReference type="Proteomes" id="UP000228874">
    <property type="component" value="Unassembled WGS sequence"/>
</dbReference>